<proteinExistence type="predicted"/>
<feature type="transmembrane region" description="Helical" evidence="6">
    <location>
        <begin position="141"/>
        <end position="163"/>
    </location>
</feature>
<protein>
    <submittedName>
        <fullName evidence="8">Sulfatase</fullName>
    </submittedName>
</protein>
<feature type="transmembrane region" description="Helical" evidence="6">
    <location>
        <begin position="54"/>
        <end position="76"/>
    </location>
</feature>
<dbReference type="PANTHER" id="PTHR47371">
    <property type="entry name" value="LIPOTEICHOIC ACID SYNTHASE"/>
    <property type="match status" value="1"/>
</dbReference>
<dbReference type="KEGG" id="adp:NCTC12871_01199"/>
<dbReference type="SUPFAM" id="SSF53649">
    <property type="entry name" value="Alkaline phosphatase-like"/>
    <property type="match status" value="1"/>
</dbReference>
<feature type="transmembrane region" description="Helical" evidence="6">
    <location>
        <begin position="82"/>
        <end position="108"/>
    </location>
</feature>
<dbReference type="RefSeq" id="WP_232019023.1">
    <property type="nucleotide sequence ID" value="NZ_LR134510.1"/>
</dbReference>
<dbReference type="CDD" id="cd16015">
    <property type="entry name" value="LTA_synthase"/>
    <property type="match status" value="1"/>
</dbReference>
<evidence type="ECO:0000313" key="8">
    <source>
        <dbReference type="EMBL" id="VEJ09716.1"/>
    </source>
</evidence>
<dbReference type="InterPro" id="IPR017850">
    <property type="entry name" value="Alkaline_phosphatase_core_sf"/>
</dbReference>
<gene>
    <name evidence="8" type="ORF">NCTC12871_01199</name>
</gene>
<dbReference type="PANTHER" id="PTHR47371:SF3">
    <property type="entry name" value="PHOSPHOGLYCEROL TRANSFERASE I"/>
    <property type="match status" value="1"/>
</dbReference>
<sequence length="652" mass="74958">MSLTLLTIGIFIYFMVFCFAHRQWMKASFLSQEIVQNSSNQAALKRMQILGIRFDLKMVAEFLAVPYLITSFLQFLDFSSDILAWTYAIITFVLGFIFVGFCIGNYYYYKTYNTYFDTFIFAFFEDDTKAVMQNMWDDYPIARSTLATFILALIPAWLSYGILSDSPVGNSWESITSSIVMLVLCVLAIRGTLKSKPLNKLHAQVSSLKTINYLVPNGVMALMWAIKDHRKASHFAAVSAAEGEQLREDLFQQKAMTCHTPNNTFLAENRPHVVFSLMESFGGNILALDKEGENDVLGTLRPHTQQDYFFRRFLSYSNGTASSLLGQCFYSINENLSQSTEQKTHLAHTAFKPYLDKGYKVIFVTSGNAMWRSLSTYFIEQGFHEVYDQNTLIDTFPEAKDTLSYWGVADEFAFKFAEKCLKEAKEPLFIYILTVTNHPPYKAPESYEPYPVNPQTLEGRLGENTKERKNILTAYQYATSCLGNFVTQIKQSDLKERVIIGASGDHHLRGMTYRMPEELFLSYSVPFYLYVPTTIVEKTGAVFDLKRLGSHKDIFPTLYAMSLSDAEYWNLGGRNILAQNQPEWSKFAYNVCIYADQEHVVDLQQIPYVAYQWENDLLVKKPHTLSEAKAKWISEYNEYWSWQMNYLLKGTK</sequence>
<evidence type="ECO:0000256" key="3">
    <source>
        <dbReference type="ARBA" id="ARBA00022692"/>
    </source>
</evidence>
<feature type="domain" description="Sulfatase N-terminal" evidence="7">
    <location>
        <begin position="271"/>
        <end position="559"/>
    </location>
</feature>
<evidence type="ECO:0000256" key="5">
    <source>
        <dbReference type="ARBA" id="ARBA00023136"/>
    </source>
</evidence>
<evidence type="ECO:0000256" key="4">
    <source>
        <dbReference type="ARBA" id="ARBA00022989"/>
    </source>
</evidence>
<dbReference type="GO" id="GO:0005886">
    <property type="term" value="C:plasma membrane"/>
    <property type="evidence" value="ECO:0007669"/>
    <property type="project" value="UniProtKB-SubCell"/>
</dbReference>
<keyword evidence="3 6" id="KW-0812">Transmembrane</keyword>
<comment type="subcellular location">
    <subcellularLocation>
        <location evidence="1">Cell membrane</location>
        <topology evidence="1">Multi-pass membrane protein</topology>
    </subcellularLocation>
</comment>
<evidence type="ECO:0000313" key="9">
    <source>
        <dbReference type="Proteomes" id="UP000279799"/>
    </source>
</evidence>
<evidence type="ECO:0000259" key="7">
    <source>
        <dbReference type="Pfam" id="PF00884"/>
    </source>
</evidence>
<dbReference type="InterPro" id="IPR000917">
    <property type="entry name" value="Sulfatase_N"/>
</dbReference>
<organism evidence="8 9">
    <name type="scientific">Actinobacillus delphinicola</name>
    <dbReference type="NCBI Taxonomy" id="51161"/>
    <lineage>
        <taxon>Bacteria</taxon>
        <taxon>Pseudomonadati</taxon>
        <taxon>Pseudomonadota</taxon>
        <taxon>Gammaproteobacteria</taxon>
        <taxon>Pasteurellales</taxon>
        <taxon>Pasteurellaceae</taxon>
        <taxon>Actinobacillus</taxon>
    </lineage>
</organism>
<dbReference type="EMBL" id="LR134510">
    <property type="protein sequence ID" value="VEJ09716.1"/>
    <property type="molecule type" value="Genomic_DNA"/>
</dbReference>
<dbReference type="InterPro" id="IPR050448">
    <property type="entry name" value="OpgB/LTA_synthase_biosynth"/>
</dbReference>
<keyword evidence="5 6" id="KW-0472">Membrane</keyword>
<keyword evidence="2" id="KW-1003">Cell membrane</keyword>
<dbReference type="AlphaFoldDB" id="A0A448TUR7"/>
<dbReference type="Proteomes" id="UP000279799">
    <property type="component" value="Chromosome"/>
</dbReference>
<evidence type="ECO:0000256" key="6">
    <source>
        <dbReference type="SAM" id="Phobius"/>
    </source>
</evidence>
<feature type="transmembrane region" description="Helical" evidence="6">
    <location>
        <begin position="175"/>
        <end position="193"/>
    </location>
</feature>
<feature type="transmembrane region" description="Helical" evidence="6">
    <location>
        <begin position="6"/>
        <end position="24"/>
    </location>
</feature>
<keyword evidence="4 6" id="KW-1133">Transmembrane helix</keyword>
<name>A0A448TUR7_9PAST</name>
<reference evidence="8 9" key="1">
    <citation type="submission" date="2018-12" db="EMBL/GenBank/DDBJ databases">
        <authorList>
            <consortium name="Pathogen Informatics"/>
        </authorList>
    </citation>
    <scope>NUCLEOTIDE SEQUENCE [LARGE SCALE GENOMIC DNA]</scope>
    <source>
        <strain evidence="8 9">NCTC12871</strain>
    </source>
</reference>
<keyword evidence="9" id="KW-1185">Reference proteome</keyword>
<dbReference type="Pfam" id="PF00884">
    <property type="entry name" value="Sulfatase"/>
    <property type="match status" value="1"/>
</dbReference>
<dbReference type="Gene3D" id="3.40.720.10">
    <property type="entry name" value="Alkaline Phosphatase, subunit A"/>
    <property type="match status" value="1"/>
</dbReference>
<evidence type="ECO:0000256" key="1">
    <source>
        <dbReference type="ARBA" id="ARBA00004651"/>
    </source>
</evidence>
<evidence type="ECO:0000256" key="2">
    <source>
        <dbReference type="ARBA" id="ARBA00022475"/>
    </source>
</evidence>
<accession>A0A448TUR7</accession>